<dbReference type="Pfam" id="PF00313">
    <property type="entry name" value="CSD"/>
    <property type="match status" value="1"/>
</dbReference>
<evidence type="ECO:0000259" key="2">
    <source>
        <dbReference type="PROSITE" id="PS51857"/>
    </source>
</evidence>
<evidence type="ECO:0000313" key="4">
    <source>
        <dbReference type="Proteomes" id="UP001054902"/>
    </source>
</evidence>
<accession>A0AAD3CSG1</accession>
<proteinExistence type="predicted"/>
<dbReference type="PANTHER" id="PTHR46565">
    <property type="entry name" value="COLD SHOCK DOMAIN PROTEIN 2"/>
    <property type="match status" value="1"/>
</dbReference>
<sequence>MSSSEPRMQATVKWFSSKKGYGFLIPDASTAPPDLDLPEDIFVHQSVISSEGYRTLYEDWRVEFTLSHDEHGKPTAEQVTSVGGGFVSGPKPKKRSKKEQEASEEETTGEDTSLNASRNTTSGKKTPQAIWHDSLHDSVKVKLDELEIPRTSGTLDISLGDARIKLGSLGYASLADANKNIAEGTFESTGSGNITLHWTKHIQFNDAEGVWEKVDFIEGLVSNLDLMDENIKKVEAHETMATLMGEDLPNPKSTLEAAGFLMRRVLLVTKKRRGRK</sequence>
<keyword evidence="4" id="KW-1185">Reference proteome</keyword>
<feature type="region of interest" description="Disordered" evidence="1">
    <location>
        <begin position="71"/>
        <end position="129"/>
    </location>
</feature>
<reference evidence="3 4" key="1">
    <citation type="journal article" date="2021" name="Sci. Rep.">
        <title>The genome of the diatom Chaetoceros tenuissimus carries an ancient integrated fragment of an extant virus.</title>
        <authorList>
            <person name="Hongo Y."/>
            <person name="Kimura K."/>
            <person name="Takaki Y."/>
            <person name="Yoshida Y."/>
            <person name="Baba S."/>
            <person name="Kobayashi G."/>
            <person name="Nagasaki K."/>
            <person name="Hano T."/>
            <person name="Tomaru Y."/>
        </authorList>
    </citation>
    <scope>NUCLEOTIDE SEQUENCE [LARGE SCALE GENOMIC DNA]</scope>
    <source>
        <strain evidence="3 4">NIES-3715</strain>
    </source>
</reference>
<name>A0AAD3CSG1_9STRA</name>
<dbReference type="AlphaFoldDB" id="A0AAD3CSG1"/>
<dbReference type="InterPro" id="IPR011129">
    <property type="entry name" value="CSD"/>
</dbReference>
<dbReference type="InterPro" id="IPR002059">
    <property type="entry name" value="CSP_DNA-bd"/>
</dbReference>
<dbReference type="InterPro" id="IPR012340">
    <property type="entry name" value="NA-bd_OB-fold"/>
</dbReference>
<dbReference type="SMART" id="SM00357">
    <property type="entry name" value="CSP"/>
    <property type="match status" value="1"/>
</dbReference>
<dbReference type="PANTHER" id="PTHR46565:SF20">
    <property type="entry name" value="COLD SHOCK DOMAIN-CONTAINING PROTEIN 4"/>
    <property type="match status" value="1"/>
</dbReference>
<feature type="compositionally biased region" description="Polar residues" evidence="1">
    <location>
        <begin position="114"/>
        <end position="125"/>
    </location>
</feature>
<feature type="domain" description="CSD" evidence="2">
    <location>
        <begin position="7"/>
        <end position="81"/>
    </location>
</feature>
<dbReference type="CDD" id="cd04458">
    <property type="entry name" value="CSP_CDS"/>
    <property type="match status" value="1"/>
</dbReference>
<protein>
    <recommendedName>
        <fullName evidence="2">CSD domain-containing protein</fullName>
    </recommendedName>
</protein>
<dbReference type="SUPFAM" id="SSF50249">
    <property type="entry name" value="Nucleic acid-binding proteins"/>
    <property type="match status" value="1"/>
</dbReference>
<dbReference type="Proteomes" id="UP001054902">
    <property type="component" value="Unassembled WGS sequence"/>
</dbReference>
<evidence type="ECO:0000256" key="1">
    <source>
        <dbReference type="SAM" id="MobiDB-lite"/>
    </source>
</evidence>
<dbReference type="EMBL" id="BLLK01000038">
    <property type="protein sequence ID" value="GFH50361.1"/>
    <property type="molecule type" value="Genomic_DNA"/>
</dbReference>
<dbReference type="PROSITE" id="PS51857">
    <property type="entry name" value="CSD_2"/>
    <property type="match status" value="1"/>
</dbReference>
<dbReference type="Gene3D" id="2.40.50.140">
    <property type="entry name" value="Nucleic acid-binding proteins"/>
    <property type="match status" value="1"/>
</dbReference>
<dbReference type="GO" id="GO:0003676">
    <property type="term" value="F:nucleic acid binding"/>
    <property type="evidence" value="ECO:0007669"/>
    <property type="project" value="InterPro"/>
</dbReference>
<evidence type="ECO:0000313" key="3">
    <source>
        <dbReference type="EMBL" id="GFH50361.1"/>
    </source>
</evidence>
<comment type="caution">
    <text evidence="3">The sequence shown here is derived from an EMBL/GenBank/DDBJ whole genome shotgun (WGS) entry which is preliminary data.</text>
</comment>
<gene>
    <name evidence="3" type="ORF">CTEN210_06837</name>
</gene>
<organism evidence="3 4">
    <name type="scientific">Chaetoceros tenuissimus</name>
    <dbReference type="NCBI Taxonomy" id="426638"/>
    <lineage>
        <taxon>Eukaryota</taxon>
        <taxon>Sar</taxon>
        <taxon>Stramenopiles</taxon>
        <taxon>Ochrophyta</taxon>
        <taxon>Bacillariophyta</taxon>
        <taxon>Coscinodiscophyceae</taxon>
        <taxon>Chaetocerotophycidae</taxon>
        <taxon>Chaetocerotales</taxon>
        <taxon>Chaetocerotaceae</taxon>
        <taxon>Chaetoceros</taxon>
    </lineage>
</organism>